<dbReference type="VEuPathDB" id="CryptoDB:Cvel_24240"/>
<feature type="compositionally biased region" description="Low complexity" evidence="1">
    <location>
        <begin position="11"/>
        <end position="22"/>
    </location>
</feature>
<dbReference type="EMBL" id="CDMZ01001760">
    <property type="protein sequence ID" value="CEM37168.1"/>
    <property type="molecule type" value="Genomic_DNA"/>
</dbReference>
<accession>A0A0G4H0S0</accession>
<sequence>MNHQQLFQKDAPAVPFAAEPPFKQSTSSDTQGIPITPLDSKTNAAGSCSDILMHYANGSVLSTDDEPEKRIEGSKEAAPDIQPSLVPEQQSFDPTAMPAVMVEAGGEGGEISVVSADAPLPTPRSVDRTEDMRDFVKHLNEKLQHLNDQISSRLVEAVQLKTDFLLLRDLELEDCLLSIADEFQQHMEGDAESAFEQVEDIMAGMQEPVVVL</sequence>
<proteinExistence type="predicted"/>
<reference evidence="2" key="1">
    <citation type="submission" date="2014-11" db="EMBL/GenBank/DDBJ databases">
        <authorList>
            <person name="Otto D Thomas"/>
            <person name="Naeem Raeece"/>
        </authorList>
    </citation>
    <scope>NUCLEOTIDE SEQUENCE</scope>
</reference>
<feature type="region of interest" description="Disordered" evidence="1">
    <location>
        <begin position="61"/>
        <end position="80"/>
    </location>
</feature>
<name>A0A0G4H0S0_9ALVE</name>
<feature type="compositionally biased region" description="Polar residues" evidence="1">
    <location>
        <begin position="23"/>
        <end position="44"/>
    </location>
</feature>
<evidence type="ECO:0000313" key="2">
    <source>
        <dbReference type="EMBL" id="CEM37168.1"/>
    </source>
</evidence>
<feature type="region of interest" description="Disordered" evidence="1">
    <location>
        <begin position="1"/>
        <end position="44"/>
    </location>
</feature>
<protein>
    <submittedName>
        <fullName evidence="2">Uncharacterized protein</fullName>
    </submittedName>
</protein>
<organism evidence="2">
    <name type="scientific">Chromera velia CCMP2878</name>
    <dbReference type="NCBI Taxonomy" id="1169474"/>
    <lineage>
        <taxon>Eukaryota</taxon>
        <taxon>Sar</taxon>
        <taxon>Alveolata</taxon>
        <taxon>Colpodellida</taxon>
        <taxon>Chromeraceae</taxon>
        <taxon>Chromera</taxon>
    </lineage>
</organism>
<feature type="compositionally biased region" description="Basic and acidic residues" evidence="1">
    <location>
        <begin position="67"/>
        <end position="78"/>
    </location>
</feature>
<gene>
    <name evidence="2" type="ORF">Cvel_24240</name>
</gene>
<dbReference type="AlphaFoldDB" id="A0A0G4H0S0"/>
<evidence type="ECO:0000256" key="1">
    <source>
        <dbReference type="SAM" id="MobiDB-lite"/>
    </source>
</evidence>